<keyword evidence="2" id="KW-0413">Isomerase</keyword>
<dbReference type="InterPro" id="IPR037401">
    <property type="entry name" value="SnoaL-like"/>
</dbReference>
<dbReference type="AlphaFoldDB" id="A0A7Z0AAW8"/>
<protein>
    <submittedName>
        <fullName evidence="2">Ketosteroid isomerase-like protein</fullName>
    </submittedName>
</protein>
<comment type="caution">
    <text evidence="2">The sequence shown here is derived from an EMBL/GenBank/DDBJ whole genome shotgun (WGS) entry which is preliminary data.</text>
</comment>
<gene>
    <name evidence="2" type="ORF">BJY26_000589</name>
</gene>
<proteinExistence type="predicted"/>
<organism evidence="2 3">
    <name type="scientific">Spelaeicoccus albus</name>
    <dbReference type="NCBI Taxonomy" id="1280376"/>
    <lineage>
        <taxon>Bacteria</taxon>
        <taxon>Bacillati</taxon>
        <taxon>Actinomycetota</taxon>
        <taxon>Actinomycetes</taxon>
        <taxon>Micrococcales</taxon>
        <taxon>Brevibacteriaceae</taxon>
        <taxon>Spelaeicoccus</taxon>
    </lineage>
</organism>
<dbReference type="Proteomes" id="UP000539111">
    <property type="component" value="Unassembled WGS sequence"/>
</dbReference>
<dbReference type="InterPro" id="IPR032710">
    <property type="entry name" value="NTF2-like_dom_sf"/>
</dbReference>
<evidence type="ECO:0000259" key="1">
    <source>
        <dbReference type="Pfam" id="PF12680"/>
    </source>
</evidence>
<dbReference type="GO" id="GO:0016853">
    <property type="term" value="F:isomerase activity"/>
    <property type="evidence" value="ECO:0007669"/>
    <property type="project" value="UniProtKB-KW"/>
</dbReference>
<accession>A0A7Z0AAW8</accession>
<dbReference type="EMBL" id="JACBZP010000001">
    <property type="protein sequence ID" value="NYI66283.1"/>
    <property type="molecule type" value="Genomic_DNA"/>
</dbReference>
<dbReference type="SUPFAM" id="SSF54427">
    <property type="entry name" value="NTF2-like"/>
    <property type="match status" value="1"/>
</dbReference>
<keyword evidence="3" id="KW-1185">Reference proteome</keyword>
<reference evidence="2 3" key="1">
    <citation type="submission" date="2020-07" db="EMBL/GenBank/DDBJ databases">
        <title>Sequencing the genomes of 1000 actinobacteria strains.</title>
        <authorList>
            <person name="Klenk H.-P."/>
        </authorList>
    </citation>
    <scope>NUCLEOTIDE SEQUENCE [LARGE SCALE GENOMIC DNA]</scope>
    <source>
        <strain evidence="2 3">DSM 26341</strain>
    </source>
</reference>
<dbReference type="RefSeq" id="WP_179425513.1">
    <property type="nucleotide sequence ID" value="NZ_JACBZP010000001.1"/>
</dbReference>
<feature type="domain" description="SnoaL-like" evidence="1">
    <location>
        <begin position="13"/>
        <end position="121"/>
    </location>
</feature>
<dbReference type="Gene3D" id="3.10.450.50">
    <property type="match status" value="1"/>
</dbReference>
<name>A0A7Z0AAW8_9MICO</name>
<evidence type="ECO:0000313" key="3">
    <source>
        <dbReference type="Proteomes" id="UP000539111"/>
    </source>
</evidence>
<sequence>MTATAEQAKFVFEQWHQRIKDRDADGLAALYADDAELESPLVPRMFDIDTGVVQGREEIDRFVAEATKRRPDDELPSLYRSGDFMFDGETLTWEYPRKTPDGDQLDLVEVMELDGALIRRHRIYWGWRGTQHIIANAITKANR</sequence>
<dbReference type="Pfam" id="PF12680">
    <property type="entry name" value="SnoaL_2"/>
    <property type="match status" value="1"/>
</dbReference>
<evidence type="ECO:0000313" key="2">
    <source>
        <dbReference type="EMBL" id="NYI66283.1"/>
    </source>
</evidence>